<gene>
    <name evidence="1" type="ORF">RC62_1965</name>
</gene>
<evidence type="ECO:0000313" key="1">
    <source>
        <dbReference type="EMBL" id="KQB38606.1"/>
    </source>
</evidence>
<comment type="caution">
    <text evidence="1">The sequence shown here is derived from an EMBL/GenBank/DDBJ whole genome shotgun (WGS) entry which is preliminary data.</text>
</comment>
<protein>
    <submittedName>
        <fullName evidence="1">Uncharacterized protein</fullName>
    </submittedName>
</protein>
<organism evidence="1 2">
    <name type="scientific">Flavobacterium aquidurense</name>
    <dbReference type="NCBI Taxonomy" id="362413"/>
    <lineage>
        <taxon>Bacteria</taxon>
        <taxon>Pseudomonadati</taxon>
        <taxon>Bacteroidota</taxon>
        <taxon>Flavobacteriia</taxon>
        <taxon>Flavobacteriales</taxon>
        <taxon>Flavobacteriaceae</taxon>
        <taxon>Flavobacterium</taxon>
    </lineage>
</organism>
<dbReference type="AlphaFoldDB" id="A0A0Q0VY08"/>
<name>A0A0Q0VY08_9FLAO</name>
<dbReference type="Proteomes" id="UP000050443">
    <property type="component" value="Unassembled WGS sequence"/>
</dbReference>
<evidence type="ECO:0000313" key="2">
    <source>
        <dbReference type="Proteomes" id="UP000050443"/>
    </source>
</evidence>
<dbReference type="PATRIC" id="fig|362413.3.peg.1913"/>
<dbReference type="EMBL" id="JRLF01000014">
    <property type="protein sequence ID" value="KQB38606.1"/>
    <property type="molecule type" value="Genomic_DNA"/>
</dbReference>
<sequence>MLKKILNLESAQHISKNEQKTIKGGIPECWVYAIEAGCVLIPVGGICPVNTLAGICETSRLCC</sequence>
<accession>A0A0Q0VY08</accession>
<reference evidence="1 2" key="1">
    <citation type="submission" date="2014-09" db="EMBL/GenBank/DDBJ databases">
        <title>Genome sequence of Flavobacterium aquidurense RC62.</title>
        <authorList>
            <person name="Kim J.F."/>
            <person name="Kwak M.-J."/>
        </authorList>
    </citation>
    <scope>NUCLEOTIDE SEQUENCE [LARGE SCALE GENOMIC DNA]</scope>
    <source>
        <strain evidence="1 2">RC62</strain>
    </source>
</reference>
<dbReference type="GeneID" id="29646718"/>
<proteinExistence type="predicted"/>